<dbReference type="InterPro" id="IPR035906">
    <property type="entry name" value="MetI-like_sf"/>
</dbReference>
<dbReference type="STRING" id="56779.SAMN05421834_10556"/>
<accession>A0A1N6TF82</accession>
<organism evidence="7 8">
    <name type="scientific">Halanaerobium kushneri</name>
    <dbReference type="NCBI Taxonomy" id="56779"/>
    <lineage>
        <taxon>Bacteria</taxon>
        <taxon>Bacillati</taxon>
        <taxon>Bacillota</taxon>
        <taxon>Clostridia</taxon>
        <taxon>Halanaerobiales</taxon>
        <taxon>Halanaerobiaceae</taxon>
        <taxon>Halanaerobium</taxon>
    </lineage>
</organism>
<dbReference type="AlphaFoldDB" id="A0A1N6TF82"/>
<dbReference type="Pfam" id="PF00528">
    <property type="entry name" value="BPD_transp_1"/>
    <property type="match status" value="1"/>
</dbReference>
<keyword evidence="2 5" id="KW-0812">Transmembrane</keyword>
<evidence type="ECO:0000259" key="6">
    <source>
        <dbReference type="PROSITE" id="PS50928"/>
    </source>
</evidence>
<keyword evidence="5" id="KW-0813">Transport</keyword>
<dbReference type="InterPro" id="IPR000515">
    <property type="entry name" value="MetI-like"/>
</dbReference>
<dbReference type="GO" id="GO:0005886">
    <property type="term" value="C:plasma membrane"/>
    <property type="evidence" value="ECO:0007669"/>
    <property type="project" value="UniProtKB-SubCell"/>
</dbReference>
<evidence type="ECO:0000256" key="5">
    <source>
        <dbReference type="RuleBase" id="RU363032"/>
    </source>
</evidence>
<dbReference type="PANTHER" id="PTHR43839">
    <property type="entry name" value="OPPC IN A BINDING PROTEIN-DEPENDENT TRANSPORT SYSTEM"/>
    <property type="match status" value="1"/>
</dbReference>
<name>A0A1N6TF82_9FIRM</name>
<dbReference type="Pfam" id="PF12911">
    <property type="entry name" value="OppC_N"/>
    <property type="match status" value="1"/>
</dbReference>
<reference evidence="8" key="1">
    <citation type="submission" date="2017-01" db="EMBL/GenBank/DDBJ databases">
        <authorList>
            <person name="Varghese N."/>
            <person name="Submissions S."/>
        </authorList>
    </citation>
    <scope>NUCLEOTIDE SEQUENCE [LARGE SCALE GENOMIC DNA]</scope>
    <source>
        <strain evidence="8">ATCC 700103</strain>
    </source>
</reference>
<feature type="transmembrane region" description="Helical" evidence="5">
    <location>
        <begin position="185"/>
        <end position="209"/>
    </location>
</feature>
<dbReference type="EMBL" id="FTNC01000005">
    <property type="protein sequence ID" value="SIQ51917.1"/>
    <property type="molecule type" value="Genomic_DNA"/>
</dbReference>
<dbReference type="PROSITE" id="PS50928">
    <property type="entry name" value="ABC_TM1"/>
    <property type="match status" value="1"/>
</dbReference>
<gene>
    <name evidence="7" type="ORF">SAMN05421834_10556</name>
</gene>
<comment type="subcellular location">
    <subcellularLocation>
        <location evidence="5">Cell membrane</location>
        <topology evidence="5">Multi-pass membrane protein</topology>
    </subcellularLocation>
    <subcellularLocation>
        <location evidence="1">Membrane</location>
        <topology evidence="1">Multi-pass membrane protein</topology>
    </subcellularLocation>
</comment>
<dbReference type="Proteomes" id="UP000185669">
    <property type="component" value="Unassembled WGS sequence"/>
</dbReference>
<evidence type="ECO:0000256" key="4">
    <source>
        <dbReference type="ARBA" id="ARBA00023136"/>
    </source>
</evidence>
<keyword evidence="8" id="KW-1185">Reference proteome</keyword>
<proteinExistence type="inferred from homology"/>
<dbReference type="OrthoDB" id="9797852at2"/>
<dbReference type="RefSeq" id="WP_084566094.1">
    <property type="nucleotide sequence ID" value="NZ_FTNC01000005.1"/>
</dbReference>
<sequence>MAESKDSILKKIGNYIKNIFSKNKKDKYERLEYASQSQLIWYRFKKHKLAAFGLTVLAILYFTSIFAGFVAPYTHVERIGDYKYAPPTEIHMISEENGLRTPFVYSYSKELDPETFQYEYVIDKSTEYSLKLFVESEPYKLLGFIPMEHKLFGTGDKDAPVFLFGTDNLSRDIFSRILIGGRVSLFVGFGGVFLSFIIGSLLGGISGYFGGVIDEIIMRAVELLMSIPKIPLWIAFSAAVPRDWTAVQTYFAITMILALVGWTGLARVVRGKLMSLKNEQFAMAARAAGASDFRIITKHLLPAFISYLVVHLTLAIPGMILGETTLSFLGLGIQPPAVSWGTLLQDAQDLTVLADYPWHLIPTAFVIVTVLMFNFIGDGLRDAADPYSSK</sequence>
<evidence type="ECO:0000313" key="8">
    <source>
        <dbReference type="Proteomes" id="UP000185669"/>
    </source>
</evidence>
<evidence type="ECO:0000256" key="2">
    <source>
        <dbReference type="ARBA" id="ARBA00022692"/>
    </source>
</evidence>
<feature type="transmembrane region" description="Helical" evidence="5">
    <location>
        <begin position="300"/>
        <end position="321"/>
    </location>
</feature>
<feature type="transmembrane region" description="Helical" evidence="5">
    <location>
        <begin position="49"/>
        <end position="71"/>
    </location>
</feature>
<protein>
    <submittedName>
        <fullName evidence="7">Peptide/nickel transport system permease protein</fullName>
    </submittedName>
</protein>
<keyword evidence="3 5" id="KW-1133">Transmembrane helix</keyword>
<dbReference type="InterPro" id="IPR025966">
    <property type="entry name" value="OppC_N"/>
</dbReference>
<dbReference type="GO" id="GO:0055085">
    <property type="term" value="P:transmembrane transport"/>
    <property type="evidence" value="ECO:0007669"/>
    <property type="project" value="InterPro"/>
</dbReference>
<comment type="similarity">
    <text evidence="5">Belongs to the binding-protein-dependent transport system permease family.</text>
</comment>
<dbReference type="PANTHER" id="PTHR43839:SF3">
    <property type="entry name" value="OLIGOPEPTIDE ABC TRANSPORTER, PERMEASE PROTEIN"/>
    <property type="match status" value="1"/>
</dbReference>
<feature type="transmembrane region" description="Helical" evidence="5">
    <location>
        <begin position="247"/>
        <end position="269"/>
    </location>
</feature>
<evidence type="ECO:0000256" key="3">
    <source>
        <dbReference type="ARBA" id="ARBA00022989"/>
    </source>
</evidence>
<feature type="domain" description="ABC transmembrane type-1" evidence="6">
    <location>
        <begin position="181"/>
        <end position="377"/>
    </location>
</feature>
<feature type="transmembrane region" description="Helical" evidence="5">
    <location>
        <begin position="356"/>
        <end position="376"/>
    </location>
</feature>
<dbReference type="Gene3D" id="1.10.3720.10">
    <property type="entry name" value="MetI-like"/>
    <property type="match status" value="1"/>
</dbReference>
<dbReference type="CDD" id="cd06261">
    <property type="entry name" value="TM_PBP2"/>
    <property type="match status" value="1"/>
</dbReference>
<keyword evidence="4 5" id="KW-0472">Membrane</keyword>
<evidence type="ECO:0000256" key="1">
    <source>
        <dbReference type="ARBA" id="ARBA00004141"/>
    </source>
</evidence>
<dbReference type="SUPFAM" id="SSF161098">
    <property type="entry name" value="MetI-like"/>
    <property type="match status" value="1"/>
</dbReference>
<evidence type="ECO:0000313" key="7">
    <source>
        <dbReference type="EMBL" id="SIQ51917.1"/>
    </source>
</evidence>